<evidence type="ECO:0000313" key="1">
    <source>
        <dbReference type="EMBL" id="TFK82643.1"/>
    </source>
</evidence>
<dbReference type="AlphaFoldDB" id="A0A5C3P9Z9"/>
<dbReference type="Proteomes" id="UP000308197">
    <property type="component" value="Unassembled WGS sequence"/>
</dbReference>
<accession>A0A5C3P9Z9</accession>
<gene>
    <name evidence="1" type="ORF">K466DRAFT_590353</name>
</gene>
<evidence type="ECO:0000313" key="2">
    <source>
        <dbReference type="Proteomes" id="UP000308197"/>
    </source>
</evidence>
<keyword evidence="2" id="KW-1185">Reference proteome</keyword>
<organism evidence="1 2">
    <name type="scientific">Polyporus arcularius HHB13444</name>
    <dbReference type="NCBI Taxonomy" id="1314778"/>
    <lineage>
        <taxon>Eukaryota</taxon>
        <taxon>Fungi</taxon>
        <taxon>Dikarya</taxon>
        <taxon>Basidiomycota</taxon>
        <taxon>Agaricomycotina</taxon>
        <taxon>Agaricomycetes</taxon>
        <taxon>Polyporales</taxon>
        <taxon>Polyporaceae</taxon>
        <taxon>Polyporus</taxon>
    </lineage>
</organism>
<name>A0A5C3P9Z9_9APHY</name>
<dbReference type="InParanoid" id="A0A5C3P9Z9"/>
<proteinExistence type="predicted"/>
<dbReference type="EMBL" id="ML211463">
    <property type="protein sequence ID" value="TFK82643.1"/>
    <property type="molecule type" value="Genomic_DNA"/>
</dbReference>
<sequence>MIPDLLIPRTFVLSARPAQYGDTLSFDTKPERRVDLMLVSVRWSQPLPRSEFYWHAVAKNVTVGDTVASIPLFIQKSYFEERFANLAGEATFTLDGDFRFGQEDDSGKNRFVVLHDLERKPSQHRFVPTQITRIGNIVHALATAAGFADKVDPLRPLEDLLLNQPMRTFIRPLACAGDILLVPAQDQQGMVKVALSWKVELKAVKENYYMGVVKNKTYEHNNVIFFIHAERYENGSHLSLPSHISKLAPKNEDGAFEFTVAAHSQYGEERITSKGRFVVYHDQKLKPPQYVFVNAALAHTTALSSEAASLVQPDLEVIAERVKKMFGEGLITFL</sequence>
<reference evidence="1 2" key="1">
    <citation type="journal article" date="2019" name="Nat. Ecol. Evol.">
        <title>Megaphylogeny resolves global patterns of mushroom evolution.</title>
        <authorList>
            <person name="Varga T."/>
            <person name="Krizsan K."/>
            <person name="Foldi C."/>
            <person name="Dima B."/>
            <person name="Sanchez-Garcia M."/>
            <person name="Sanchez-Ramirez S."/>
            <person name="Szollosi G.J."/>
            <person name="Szarkandi J.G."/>
            <person name="Papp V."/>
            <person name="Albert L."/>
            <person name="Andreopoulos W."/>
            <person name="Angelini C."/>
            <person name="Antonin V."/>
            <person name="Barry K.W."/>
            <person name="Bougher N.L."/>
            <person name="Buchanan P."/>
            <person name="Buyck B."/>
            <person name="Bense V."/>
            <person name="Catcheside P."/>
            <person name="Chovatia M."/>
            <person name="Cooper J."/>
            <person name="Damon W."/>
            <person name="Desjardin D."/>
            <person name="Finy P."/>
            <person name="Geml J."/>
            <person name="Haridas S."/>
            <person name="Hughes K."/>
            <person name="Justo A."/>
            <person name="Karasinski D."/>
            <person name="Kautmanova I."/>
            <person name="Kiss B."/>
            <person name="Kocsube S."/>
            <person name="Kotiranta H."/>
            <person name="LaButti K.M."/>
            <person name="Lechner B.E."/>
            <person name="Liimatainen K."/>
            <person name="Lipzen A."/>
            <person name="Lukacs Z."/>
            <person name="Mihaltcheva S."/>
            <person name="Morgado L.N."/>
            <person name="Niskanen T."/>
            <person name="Noordeloos M.E."/>
            <person name="Ohm R.A."/>
            <person name="Ortiz-Santana B."/>
            <person name="Ovrebo C."/>
            <person name="Racz N."/>
            <person name="Riley R."/>
            <person name="Savchenko A."/>
            <person name="Shiryaev A."/>
            <person name="Soop K."/>
            <person name="Spirin V."/>
            <person name="Szebenyi C."/>
            <person name="Tomsovsky M."/>
            <person name="Tulloss R.E."/>
            <person name="Uehling J."/>
            <person name="Grigoriev I.V."/>
            <person name="Vagvolgyi C."/>
            <person name="Papp T."/>
            <person name="Martin F.M."/>
            <person name="Miettinen O."/>
            <person name="Hibbett D.S."/>
            <person name="Nagy L.G."/>
        </authorList>
    </citation>
    <scope>NUCLEOTIDE SEQUENCE [LARGE SCALE GENOMIC DNA]</scope>
    <source>
        <strain evidence="1 2">HHB13444</strain>
    </source>
</reference>
<protein>
    <submittedName>
        <fullName evidence="1">Uncharacterized protein</fullName>
    </submittedName>
</protein>